<dbReference type="KEGG" id="seds:AAY24_16500"/>
<evidence type="ECO:0000259" key="8">
    <source>
        <dbReference type="SMART" id="SM00900"/>
    </source>
</evidence>
<keyword evidence="6" id="KW-1278">Translocase</keyword>
<evidence type="ECO:0000256" key="6">
    <source>
        <dbReference type="HAMAP-Rule" id="MF_00479"/>
    </source>
</evidence>
<keyword evidence="6" id="KW-1003">Cell membrane</keyword>
<keyword evidence="3 6" id="KW-0285">Flavoprotein</keyword>
<evidence type="ECO:0000256" key="4">
    <source>
        <dbReference type="ARBA" id="ARBA00022643"/>
    </source>
</evidence>
<evidence type="ECO:0000313" key="9">
    <source>
        <dbReference type="EMBL" id="AKH21680.1"/>
    </source>
</evidence>
<dbReference type="GO" id="GO:0022900">
    <property type="term" value="P:electron transport chain"/>
    <property type="evidence" value="ECO:0007669"/>
    <property type="project" value="UniProtKB-UniRule"/>
</dbReference>
<organism evidence="9 10">
    <name type="scientific">Sedimenticola thiotaurini</name>
    <dbReference type="NCBI Taxonomy" id="1543721"/>
    <lineage>
        <taxon>Bacteria</taxon>
        <taxon>Pseudomonadati</taxon>
        <taxon>Pseudomonadota</taxon>
        <taxon>Gammaproteobacteria</taxon>
        <taxon>Chromatiales</taxon>
        <taxon>Sedimenticolaceae</taxon>
        <taxon>Sedimenticola</taxon>
    </lineage>
</organism>
<dbReference type="GO" id="GO:0005886">
    <property type="term" value="C:plasma membrane"/>
    <property type="evidence" value="ECO:0007669"/>
    <property type="project" value="UniProtKB-SubCell"/>
</dbReference>
<comment type="cofactor">
    <cofactor evidence="6">
        <name>FMN</name>
        <dbReference type="ChEBI" id="CHEBI:58210"/>
    </cofactor>
</comment>
<comment type="similarity">
    <text evidence="6">Belongs to the RnfG family.</text>
</comment>
<keyword evidence="6 7" id="KW-0812">Transmembrane</keyword>
<evidence type="ECO:0000256" key="1">
    <source>
        <dbReference type="ARBA" id="ARBA00022448"/>
    </source>
</evidence>
<dbReference type="InterPro" id="IPR010209">
    <property type="entry name" value="Ion_transpt_RnfG/RsxG"/>
</dbReference>
<dbReference type="PATRIC" id="fig|1543721.4.peg.3410"/>
<evidence type="ECO:0000256" key="7">
    <source>
        <dbReference type="SAM" id="Phobius"/>
    </source>
</evidence>
<dbReference type="NCBIfam" id="NF002519">
    <property type="entry name" value="PRK01908.1"/>
    <property type="match status" value="1"/>
</dbReference>
<gene>
    <name evidence="6" type="primary">rnfG</name>
    <name evidence="9" type="ORF">AAY24_16500</name>
</gene>
<evidence type="ECO:0000256" key="5">
    <source>
        <dbReference type="ARBA" id="ARBA00022982"/>
    </source>
</evidence>
<proteinExistence type="inferred from homology"/>
<feature type="domain" description="FMN-binding" evidence="8">
    <location>
        <begin position="97"/>
        <end position="189"/>
    </location>
</feature>
<dbReference type="Pfam" id="PF04205">
    <property type="entry name" value="FMN_bind"/>
    <property type="match status" value="1"/>
</dbReference>
<evidence type="ECO:0000256" key="3">
    <source>
        <dbReference type="ARBA" id="ARBA00022630"/>
    </source>
</evidence>
<keyword evidence="6 7" id="KW-1133">Transmembrane helix</keyword>
<dbReference type="PIRSF" id="PIRSF006091">
    <property type="entry name" value="E_trnsport_RnfG"/>
    <property type="match status" value="1"/>
</dbReference>
<keyword evidence="6" id="KW-0997">Cell inner membrane</keyword>
<protein>
    <recommendedName>
        <fullName evidence="6">Ion-translocating oxidoreductase complex subunit G</fullName>
        <ecNumber evidence="6">7.-.-.-</ecNumber>
    </recommendedName>
    <alternativeName>
        <fullName evidence="6">Rnf electron transport complex subunit G</fullName>
    </alternativeName>
</protein>
<comment type="subunit">
    <text evidence="6">The complex is composed of six subunits: RnfA, RnfB, RnfC, RnfD, RnfE and RnfG.</text>
</comment>
<sequence>MAGKPILLPAILLGSFSTLATVLLVAGNLVTREAIEQRHREDLLSSLHQVLPTSYYSNDLLAEPLQLPGPDGNPVTIYRGIRDHAVSALAYQVSEPGYSGEIRLILGLDAAGKILGVRVLSHTETPGLGDNIEVEKSDWILDFNGLSLGNPPAEQWRVKKDGGRFDAFSGATITPRAVVKAIENGLVFFQQHQARLLAPPAATGGTTARFGVKAHE</sequence>
<keyword evidence="10" id="KW-1185">Reference proteome</keyword>
<dbReference type="PANTHER" id="PTHR36118:SF1">
    <property type="entry name" value="ION-TRANSLOCATING OXIDOREDUCTASE COMPLEX SUBUNIT G"/>
    <property type="match status" value="1"/>
</dbReference>
<dbReference type="PANTHER" id="PTHR36118">
    <property type="entry name" value="ION-TRANSLOCATING OXIDOREDUCTASE COMPLEX SUBUNIT G"/>
    <property type="match status" value="1"/>
</dbReference>
<keyword evidence="5 6" id="KW-0249">Electron transport</keyword>
<keyword evidence="2 6" id="KW-0597">Phosphoprotein</keyword>
<keyword evidence="6 7" id="KW-0472">Membrane</keyword>
<dbReference type="GO" id="GO:0009055">
    <property type="term" value="F:electron transfer activity"/>
    <property type="evidence" value="ECO:0007669"/>
    <property type="project" value="InterPro"/>
</dbReference>
<comment type="subcellular location">
    <subcellularLocation>
        <location evidence="6">Cell inner membrane</location>
        <topology evidence="6">Single-pass membrane protein</topology>
    </subcellularLocation>
</comment>
<name>A0A0F7K391_9GAMM</name>
<feature type="modified residue" description="FMN phosphoryl threonine" evidence="6">
    <location>
        <position position="172"/>
    </location>
</feature>
<keyword evidence="4 6" id="KW-0288">FMN</keyword>
<dbReference type="NCBIfam" id="TIGR01947">
    <property type="entry name" value="rnfG"/>
    <property type="match status" value="1"/>
</dbReference>
<dbReference type="RefSeq" id="WP_046860601.1">
    <property type="nucleotide sequence ID" value="NZ_CP011412.1"/>
</dbReference>
<evidence type="ECO:0000313" key="10">
    <source>
        <dbReference type="Proteomes" id="UP000034410"/>
    </source>
</evidence>
<keyword evidence="1 6" id="KW-0813">Transport</keyword>
<dbReference type="EMBL" id="CP011412">
    <property type="protein sequence ID" value="AKH21680.1"/>
    <property type="molecule type" value="Genomic_DNA"/>
</dbReference>
<evidence type="ECO:0000256" key="2">
    <source>
        <dbReference type="ARBA" id="ARBA00022553"/>
    </source>
</evidence>
<dbReference type="HAMAP" id="MF_00479">
    <property type="entry name" value="RsxG_RnfG"/>
    <property type="match status" value="1"/>
</dbReference>
<comment type="function">
    <text evidence="6">Part of a membrane-bound complex that couples electron transfer with translocation of ions across the membrane.</text>
</comment>
<accession>A0A0F7K391</accession>
<dbReference type="Proteomes" id="UP000034410">
    <property type="component" value="Chromosome"/>
</dbReference>
<dbReference type="GO" id="GO:0010181">
    <property type="term" value="F:FMN binding"/>
    <property type="evidence" value="ECO:0007669"/>
    <property type="project" value="InterPro"/>
</dbReference>
<feature type="transmembrane region" description="Helical" evidence="7">
    <location>
        <begin position="6"/>
        <end position="30"/>
    </location>
</feature>
<dbReference type="OrthoDB" id="9784165at2"/>
<dbReference type="AlphaFoldDB" id="A0A0F7K391"/>
<reference evidence="9 10" key="1">
    <citation type="journal article" date="2015" name="Genome Announc.">
        <title>Complete Genome Sequence of Sedimenticola thiotaurini Strain SIP-G1, a Polyphosphate- and Polyhydroxyalkanoate-Accumulating Sulfur-Oxidizing Gammaproteobacterium Isolated from Salt Marsh Sediments.</title>
        <authorList>
            <person name="Flood B.E."/>
            <person name="Jones D.S."/>
            <person name="Bailey J.V."/>
        </authorList>
    </citation>
    <scope>NUCLEOTIDE SEQUENCE [LARGE SCALE GENOMIC DNA]</scope>
    <source>
        <strain evidence="9 10">SIP-G1</strain>
    </source>
</reference>
<dbReference type="InterPro" id="IPR007329">
    <property type="entry name" value="FMN-bd"/>
</dbReference>
<dbReference type="SMART" id="SM00900">
    <property type="entry name" value="FMN_bind"/>
    <property type="match status" value="1"/>
</dbReference>
<dbReference type="EC" id="7.-.-.-" evidence="6"/>